<feature type="chain" id="PRO_5032828714" description="EF-hand domain-containing protein" evidence="1">
    <location>
        <begin position="27"/>
        <end position="297"/>
    </location>
</feature>
<name>A0A840YKE9_9PROT</name>
<dbReference type="RefSeq" id="WP_184519843.1">
    <property type="nucleotide sequence ID" value="NZ_JACIJD010000013.1"/>
</dbReference>
<dbReference type="InterPro" id="IPR006311">
    <property type="entry name" value="TAT_signal"/>
</dbReference>
<dbReference type="Proteomes" id="UP000580654">
    <property type="component" value="Unassembled WGS sequence"/>
</dbReference>
<feature type="signal peptide" evidence="1">
    <location>
        <begin position="1"/>
        <end position="26"/>
    </location>
</feature>
<organism evidence="2 3">
    <name type="scientific">Muricoccus pecuniae</name>
    <dbReference type="NCBI Taxonomy" id="693023"/>
    <lineage>
        <taxon>Bacteria</taxon>
        <taxon>Pseudomonadati</taxon>
        <taxon>Pseudomonadota</taxon>
        <taxon>Alphaproteobacteria</taxon>
        <taxon>Acetobacterales</taxon>
        <taxon>Roseomonadaceae</taxon>
        <taxon>Muricoccus</taxon>
    </lineage>
</organism>
<protein>
    <recommendedName>
        <fullName evidence="4">EF-hand domain-containing protein</fullName>
    </recommendedName>
</protein>
<gene>
    <name evidence="2" type="ORF">FHS87_002976</name>
</gene>
<dbReference type="InterPro" id="IPR018247">
    <property type="entry name" value="EF_Hand_1_Ca_BS"/>
</dbReference>
<dbReference type="PROSITE" id="PS51318">
    <property type="entry name" value="TAT"/>
    <property type="match status" value="1"/>
</dbReference>
<reference evidence="2 3" key="1">
    <citation type="submission" date="2020-08" db="EMBL/GenBank/DDBJ databases">
        <title>Genomic Encyclopedia of Type Strains, Phase IV (KMG-IV): sequencing the most valuable type-strain genomes for metagenomic binning, comparative biology and taxonomic classification.</title>
        <authorList>
            <person name="Goeker M."/>
        </authorList>
    </citation>
    <scope>NUCLEOTIDE SEQUENCE [LARGE SCALE GENOMIC DNA]</scope>
    <source>
        <strain evidence="2 3">DSM 25622</strain>
    </source>
</reference>
<dbReference type="PROSITE" id="PS00018">
    <property type="entry name" value="EF_HAND_1"/>
    <property type="match status" value="2"/>
</dbReference>
<keyword evidence="3" id="KW-1185">Reference proteome</keyword>
<evidence type="ECO:0000313" key="2">
    <source>
        <dbReference type="EMBL" id="MBB5694923.1"/>
    </source>
</evidence>
<evidence type="ECO:0000313" key="3">
    <source>
        <dbReference type="Proteomes" id="UP000580654"/>
    </source>
</evidence>
<dbReference type="EMBL" id="JACIJD010000013">
    <property type="protein sequence ID" value="MBB5694923.1"/>
    <property type="molecule type" value="Genomic_DNA"/>
</dbReference>
<accession>A0A840YKE9</accession>
<evidence type="ECO:0008006" key="4">
    <source>
        <dbReference type="Google" id="ProtNLM"/>
    </source>
</evidence>
<proteinExistence type="predicted"/>
<sequence length="297" mass="29790">MTPPARSFLAGLALLAALAAAPGARAQDPAAQGQLPGPGAVVGQAQRGAWFTGECTAPTAMLALSARGAARVPADGAGRLLRFTEARGLEGGWTVATARGAEAPRLMLRPAGDALETAEPGNKTRDDRLPGDAPVTRWQRCPATPLSFAAQGEGVAFLGAVEVLEAACGPGTGAVADCAAALVRVGDVSGDNLLGTAELARLFRGAAWLLSLQAEAAPELSGLANSAGVVGGVAGARLMMESLDYDGDGRLSARELGQDRAALATGGEARGRPLALERLSEGAALLRGIVEGLLGSE</sequence>
<comment type="caution">
    <text evidence="2">The sequence shown here is derived from an EMBL/GenBank/DDBJ whole genome shotgun (WGS) entry which is preliminary data.</text>
</comment>
<dbReference type="AlphaFoldDB" id="A0A840YKE9"/>
<keyword evidence="1" id="KW-0732">Signal</keyword>
<evidence type="ECO:0000256" key="1">
    <source>
        <dbReference type="SAM" id="SignalP"/>
    </source>
</evidence>